<dbReference type="PROSITE" id="PS00518">
    <property type="entry name" value="ZF_RING_1"/>
    <property type="match status" value="1"/>
</dbReference>
<dbReference type="PANTHER" id="PTHR12983">
    <property type="entry name" value="RING FINGER 10 FAMILY MEMBER"/>
    <property type="match status" value="1"/>
</dbReference>
<evidence type="ECO:0000256" key="1">
    <source>
        <dbReference type="ARBA" id="ARBA00004496"/>
    </source>
</evidence>
<comment type="subcellular location">
    <subcellularLocation>
        <location evidence="1">Cytoplasm</location>
    </subcellularLocation>
</comment>
<protein>
    <recommendedName>
        <fullName evidence="8">RING-type domain-containing protein</fullName>
    </recommendedName>
</protein>
<feature type="compositionally biased region" description="Polar residues" evidence="7">
    <location>
        <begin position="36"/>
        <end position="63"/>
    </location>
</feature>
<feature type="compositionally biased region" description="Low complexity" evidence="7">
    <location>
        <begin position="1"/>
        <end position="19"/>
    </location>
</feature>
<evidence type="ECO:0000256" key="4">
    <source>
        <dbReference type="ARBA" id="ARBA00022771"/>
    </source>
</evidence>
<sequence length="691" mass="77427">MSSNAALASSSKLSIATATPNYSQNSSFGGVEISQKRSNSSGQSGARLQTRQVAQPRNQQSFKKQNKTQKRARLFDDDAVDEVAAMRSINSRKGQTSITHLMNFSLPPRPQYQPQHHNHRSHQRYNRTWGLGSGYHAVDKAKYVHANYRFIVRSDREYHTQTVDADVHVGWDAVIQILASADTQSTNCPICLSVPVAPRMAKCGHIFCLPCLIRYMHSTDDTTHVPDRRARWKKCPICEDSVYVSEVRPVRWFAGQEASMLREGGDVLLRLLKRYPGTTLALPRDAAESYGKHEDIPWFHVAEMMDYARFMKGGEDYMIEQYDQEVLALEEQERVDELMFGDDTTWTKKAINAIANAKQSVAGLPNPPTAQAQSVEKEEAVLDSWDQESTTNHSEGSALTDGMARLSFGERHGSASAPRPRLPFYFYNALPNFFLSPLDIRILKAAFGDFVAFPTTLLPRVEHISTGHIVDDDLRKRAKYMAHLPYGAEVSMLECDWTDIISPSILEQFSEEVGRRRKRNLDKEAREERDRLRAEKEEEDKRWAATRRRRPSMTEKSFSEADFAPLQSVTASPPSDSNLGQTPPWANHRSHSSFATLASPGTSPEGPRTVWGTTAITPASPPVHIARPQQSVDDGWLQDWERDLLDEADAVALVAASNAGEGSSTLPSVPTSKKNKKKKITLMSTNVRRGA</sequence>
<keyword evidence="4 6" id="KW-0863">Zinc-finger</keyword>
<dbReference type="PROSITE" id="PS50089">
    <property type="entry name" value="ZF_RING_2"/>
    <property type="match status" value="1"/>
</dbReference>
<evidence type="ECO:0000256" key="2">
    <source>
        <dbReference type="ARBA" id="ARBA00022490"/>
    </source>
</evidence>
<evidence type="ECO:0000256" key="7">
    <source>
        <dbReference type="SAM" id="MobiDB-lite"/>
    </source>
</evidence>
<accession>A0ABR0KHU8</accession>
<feature type="compositionally biased region" description="Polar residues" evidence="7">
    <location>
        <begin position="387"/>
        <end position="397"/>
    </location>
</feature>
<feature type="region of interest" description="Disordered" evidence="7">
    <location>
        <begin position="1"/>
        <end position="74"/>
    </location>
</feature>
<dbReference type="InterPro" id="IPR039739">
    <property type="entry name" value="MAG2/RNF10"/>
</dbReference>
<dbReference type="Pfam" id="PF00097">
    <property type="entry name" value="zf-C3HC4"/>
    <property type="match status" value="1"/>
</dbReference>
<keyword evidence="2" id="KW-0963">Cytoplasm</keyword>
<dbReference type="EMBL" id="JAVRRG010000020">
    <property type="protein sequence ID" value="KAK5096947.1"/>
    <property type="molecule type" value="Genomic_DNA"/>
</dbReference>
<feature type="compositionally biased region" description="Polar residues" evidence="7">
    <location>
        <begin position="660"/>
        <end position="672"/>
    </location>
</feature>
<keyword evidence="3" id="KW-0479">Metal-binding</keyword>
<keyword evidence="10" id="KW-1185">Reference proteome</keyword>
<feature type="region of interest" description="Disordered" evidence="7">
    <location>
        <begin position="362"/>
        <end position="398"/>
    </location>
</feature>
<comment type="caution">
    <text evidence="9">The sequence shown here is derived from an EMBL/GenBank/DDBJ whole genome shotgun (WGS) entry which is preliminary data.</text>
</comment>
<evidence type="ECO:0000313" key="10">
    <source>
        <dbReference type="Proteomes" id="UP001345013"/>
    </source>
</evidence>
<evidence type="ECO:0000256" key="6">
    <source>
        <dbReference type="PROSITE-ProRule" id="PRU00175"/>
    </source>
</evidence>
<dbReference type="InterPro" id="IPR017907">
    <property type="entry name" value="Znf_RING_CS"/>
</dbReference>
<evidence type="ECO:0000259" key="8">
    <source>
        <dbReference type="PROSITE" id="PS50089"/>
    </source>
</evidence>
<dbReference type="Gene3D" id="3.30.40.10">
    <property type="entry name" value="Zinc/RING finger domain, C3HC4 (zinc finger)"/>
    <property type="match status" value="1"/>
</dbReference>
<feature type="region of interest" description="Disordered" evidence="7">
    <location>
        <begin position="522"/>
        <end position="610"/>
    </location>
</feature>
<evidence type="ECO:0000256" key="3">
    <source>
        <dbReference type="ARBA" id="ARBA00022723"/>
    </source>
</evidence>
<feature type="region of interest" description="Disordered" evidence="7">
    <location>
        <begin position="657"/>
        <end position="691"/>
    </location>
</feature>
<feature type="compositionally biased region" description="Polar residues" evidence="7">
    <location>
        <begin position="592"/>
        <end position="602"/>
    </location>
</feature>
<feature type="compositionally biased region" description="Polar residues" evidence="7">
    <location>
        <begin position="682"/>
        <end position="691"/>
    </location>
</feature>
<dbReference type="CDD" id="cd16536">
    <property type="entry name" value="RING-HC_RNF10"/>
    <property type="match status" value="1"/>
</dbReference>
<evidence type="ECO:0000256" key="5">
    <source>
        <dbReference type="ARBA" id="ARBA00022833"/>
    </source>
</evidence>
<feature type="compositionally biased region" description="Polar residues" evidence="7">
    <location>
        <begin position="567"/>
        <end position="581"/>
    </location>
</feature>
<keyword evidence="5" id="KW-0862">Zinc</keyword>
<dbReference type="SUPFAM" id="SSF57850">
    <property type="entry name" value="RING/U-box"/>
    <property type="match status" value="1"/>
</dbReference>
<organism evidence="9 10">
    <name type="scientific">Lithohypha guttulata</name>
    <dbReference type="NCBI Taxonomy" id="1690604"/>
    <lineage>
        <taxon>Eukaryota</taxon>
        <taxon>Fungi</taxon>
        <taxon>Dikarya</taxon>
        <taxon>Ascomycota</taxon>
        <taxon>Pezizomycotina</taxon>
        <taxon>Eurotiomycetes</taxon>
        <taxon>Chaetothyriomycetidae</taxon>
        <taxon>Chaetothyriales</taxon>
        <taxon>Trichomeriaceae</taxon>
        <taxon>Lithohypha</taxon>
    </lineage>
</organism>
<gene>
    <name evidence="9" type="ORF">LTR24_002388</name>
</gene>
<reference evidence="9 10" key="1">
    <citation type="submission" date="2023-08" db="EMBL/GenBank/DDBJ databases">
        <title>Black Yeasts Isolated from many extreme environments.</title>
        <authorList>
            <person name="Coleine C."/>
            <person name="Stajich J.E."/>
            <person name="Selbmann L."/>
        </authorList>
    </citation>
    <scope>NUCLEOTIDE SEQUENCE [LARGE SCALE GENOMIC DNA]</scope>
    <source>
        <strain evidence="9 10">CCFEE 5885</strain>
    </source>
</reference>
<feature type="domain" description="RING-type" evidence="8">
    <location>
        <begin position="188"/>
        <end position="239"/>
    </location>
</feature>
<feature type="compositionally biased region" description="Basic and acidic residues" evidence="7">
    <location>
        <begin position="522"/>
        <end position="543"/>
    </location>
</feature>
<dbReference type="InterPro" id="IPR001841">
    <property type="entry name" value="Znf_RING"/>
</dbReference>
<dbReference type="InterPro" id="IPR013083">
    <property type="entry name" value="Znf_RING/FYVE/PHD"/>
</dbReference>
<dbReference type="Proteomes" id="UP001345013">
    <property type="component" value="Unassembled WGS sequence"/>
</dbReference>
<dbReference type="SMART" id="SM00184">
    <property type="entry name" value="RING"/>
    <property type="match status" value="1"/>
</dbReference>
<evidence type="ECO:0000313" key="9">
    <source>
        <dbReference type="EMBL" id="KAK5096947.1"/>
    </source>
</evidence>
<name>A0ABR0KHU8_9EURO</name>
<dbReference type="PANTHER" id="PTHR12983:SF9">
    <property type="entry name" value="E3 UBIQUITIN-PROTEIN LIGASE RNF10"/>
    <property type="match status" value="1"/>
</dbReference>
<proteinExistence type="predicted"/>
<dbReference type="InterPro" id="IPR018957">
    <property type="entry name" value="Znf_C3HC4_RING-type"/>
</dbReference>